<dbReference type="InterPro" id="IPR053257">
    <property type="entry name" value="Cu-only_SOD"/>
</dbReference>
<dbReference type="AlphaFoldDB" id="A0A1D1ZJ21"/>
<keyword evidence="1" id="KW-0732">Signal</keyword>
<protein>
    <submittedName>
        <fullName evidence="3">Superoxide dismutase [Cu-Zn]</fullName>
    </submittedName>
</protein>
<dbReference type="Pfam" id="PF00080">
    <property type="entry name" value="Sod_Cu"/>
    <property type="match status" value="1"/>
</dbReference>
<accession>A0A1D1ZJ21</accession>
<reference evidence="3" key="1">
    <citation type="submission" date="2015-07" db="EMBL/GenBank/DDBJ databases">
        <title>Transcriptome Assembly of Anthurium amnicola.</title>
        <authorList>
            <person name="Suzuki J."/>
        </authorList>
    </citation>
    <scope>NUCLEOTIDE SEQUENCE</scope>
</reference>
<evidence type="ECO:0000313" key="3">
    <source>
        <dbReference type="EMBL" id="JAT66962.1"/>
    </source>
</evidence>
<feature type="signal peptide" evidence="1">
    <location>
        <begin position="1"/>
        <end position="27"/>
    </location>
</feature>
<proteinExistence type="predicted"/>
<dbReference type="EMBL" id="GDJX01000974">
    <property type="protein sequence ID" value="JAT66962.1"/>
    <property type="molecule type" value="Transcribed_RNA"/>
</dbReference>
<organism evidence="3">
    <name type="scientific">Anthurium amnicola</name>
    <dbReference type="NCBI Taxonomy" id="1678845"/>
    <lineage>
        <taxon>Eukaryota</taxon>
        <taxon>Viridiplantae</taxon>
        <taxon>Streptophyta</taxon>
        <taxon>Embryophyta</taxon>
        <taxon>Tracheophyta</taxon>
        <taxon>Spermatophyta</taxon>
        <taxon>Magnoliopsida</taxon>
        <taxon>Liliopsida</taxon>
        <taxon>Araceae</taxon>
        <taxon>Pothoideae</taxon>
        <taxon>Potheae</taxon>
        <taxon>Anthurium</taxon>
    </lineage>
</organism>
<sequence length="193" mass="21344">MNVFTKSLFFVIFVTLGVLITSNRVNGSDIKRASAEFKDKVQGFINFIFDPDYYDGEATIVAIFEKGSGLEIGKNYLYRIHENPITNNDCETAGGVLDPNQFGSDPGYKCDPTVPEKCEVGDLSGKYGDLIPDDDGEVIKSVIDSFVKLDGPSGITGRSVVIRLDDKNQTIIACANILNVSNNKRKRNRRFVF</sequence>
<feature type="domain" description="Superoxide dismutase copper/zinc binding" evidence="2">
    <location>
        <begin position="61"/>
        <end position="169"/>
    </location>
</feature>
<dbReference type="InterPro" id="IPR001424">
    <property type="entry name" value="SOD_Cu_Zn_dom"/>
</dbReference>
<name>A0A1D1ZJ21_9ARAE</name>
<dbReference type="GO" id="GO:0046872">
    <property type="term" value="F:metal ion binding"/>
    <property type="evidence" value="ECO:0007669"/>
    <property type="project" value="InterPro"/>
</dbReference>
<dbReference type="Gene3D" id="2.60.40.200">
    <property type="entry name" value="Superoxide dismutase, copper/zinc binding domain"/>
    <property type="match status" value="1"/>
</dbReference>
<dbReference type="PANTHER" id="PTHR20910">
    <property type="entry name" value="AGAP001623-PA"/>
    <property type="match status" value="1"/>
</dbReference>
<gene>
    <name evidence="3" type="primary">SOD_1</name>
    <name evidence="3" type="ORF">g.23296</name>
</gene>
<evidence type="ECO:0000256" key="1">
    <source>
        <dbReference type="SAM" id="SignalP"/>
    </source>
</evidence>
<dbReference type="InterPro" id="IPR036423">
    <property type="entry name" value="SOD-like_Cu/Zn_dom_sf"/>
</dbReference>
<evidence type="ECO:0000259" key="2">
    <source>
        <dbReference type="Pfam" id="PF00080"/>
    </source>
</evidence>
<dbReference type="PANTHER" id="PTHR20910:SF1">
    <property type="entry name" value="SUPEROXIDE DISMUTASE COPPER_ZINC BINDING DOMAIN-CONTAINING PROTEIN"/>
    <property type="match status" value="1"/>
</dbReference>
<dbReference type="GO" id="GO:0006801">
    <property type="term" value="P:superoxide metabolic process"/>
    <property type="evidence" value="ECO:0007669"/>
    <property type="project" value="InterPro"/>
</dbReference>
<dbReference type="SUPFAM" id="SSF49329">
    <property type="entry name" value="Cu,Zn superoxide dismutase-like"/>
    <property type="match status" value="1"/>
</dbReference>
<feature type="chain" id="PRO_5008901039" evidence="1">
    <location>
        <begin position="28"/>
        <end position="193"/>
    </location>
</feature>